<protein>
    <submittedName>
        <fullName evidence="4">Polysaccharide biosynthesis/export family protein</fullName>
    </submittedName>
</protein>
<name>A0ABV2D498_9SPHN</name>
<dbReference type="Pfam" id="PF02563">
    <property type="entry name" value="Poly_export"/>
    <property type="match status" value="1"/>
</dbReference>
<dbReference type="InterPro" id="IPR003715">
    <property type="entry name" value="Poly_export_N"/>
</dbReference>
<keyword evidence="1" id="KW-0732">Signal</keyword>
<accession>A0ABV2D498</accession>
<proteinExistence type="predicted"/>
<evidence type="ECO:0000313" key="5">
    <source>
        <dbReference type="Proteomes" id="UP001548713"/>
    </source>
</evidence>
<dbReference type="PANTHER" id="PTHR33619">
    <property type="entry name" value="POLYSACCHARIDE EXPORT PROTEIN GFCE-RELATED"/>
    <property type="match status" value="1"/>
</dbReference>
<evidence type="ECO:0000259" key="3">
    <source>
        <dbReference type="Pfam" id="PF10531"/>
    </source>
</evidence>
<evidence type="ECO:0000259" key="2">
    <source>
        <dbReference type="Pfam" id="PF02563"/>
    </source>
</evidence>
<dbReference type="RefSeq" id="WP_353985174.1">
    <property type="nucleotide sequence ID" value="NZ_JBEWLY010000023.1"/>
</dbReference>
<dbReference type="InterPro" id="IPR019554">
    <property type="entry name" value="Soluble_ligand-bd"/>
</dbReference>
<dbReference type="EMBL" id="JBEWLY010000023">
    <property type="protein sequence ID" value="MET1756686.1"/>
    <property type="molecule type" value="Genomic_DNA"/>
</dbReference>
<dbReference type="InterPro" id="IPR049712">
    <property type="entry name" value="Poly_export"/>
</dbReference>
<dbReference type="Pfam" id="PF10531">
    <property type="entry name" value="SLBB"/>
    <property type="match status" value="1"/>
</dbReference>
<gene>
    <name evidence="4" type="ORF">ABVV53_14675</name>
</gene>
<organism evidence="4 5">
    <name type="scientific">Novosphingobium kalidii</name>
    <dbReference type="NCBI Taxonomy" id="3230299"/>
    <lineage>
        <taxon>Bacteria</taxon>
        <taxon>Pseudomonadati</taxon>
        <taxon>Pseudomonadota</taxon>
        <taxon>Alphaproteobacteria</taxon>
        <taxon>Sphingomonadales</taxon>
        <taxon>Sphingomonadaceae</taxon>
        <taxon>Novosphingobium</taxon>
    </lineage>
</organism>
<dbReference type="PROSITE" id="PS51257">
    <property type="entry name" value="PROKAR_LIPOPROTEIN"/>
    <property type="match status" value="1"/>
</dbReference>
<dbReference type="PANTHER" id="PTHR33619:SF3">
    <property type="entry name" value="POLYSACCHARIDE EXPORT PROTEIN GFCE-RELATED"/>
    <property type="match status" value="1"/>
</dbReference>
<reference evidence="4 5" key="1">
    <citation type="submission" date="2024-07" db="EMBL/GenBank/DDBJ databases">
        <title>Novosphingobium kalidii RD2P27.</title>
        <authorList>
            <person name="Sun J.-Q."/>
        </authorList>
    </citation>
    <scope>NUCLEOTIDE SEQUENCE [LARGE SCALE GENOMIC DNA]</scope>
    <source>
        <strain evidence="4 5">RD2P27</strain>
    </source>
</reference>
<feature type="domain" description="Polysaccharide export protein N-terminal" evidence="2">
    <location>
        <begin position="34"/>
        <end position="111"/>
    </location>
</feature>
<keyword evidence="5" id="KW-1185">Reference proteome</keyword>
<feature type="domain" description="Soluble ligand binding" evidence="3">
    <location>
        <begin position="118"/>
        <end position="167"/>
    </location>
</feature>
<sequence length="191" mass="20368">MASNRRWLAALSLALSLGGCSNGLSQLSSLPSSPVSTYRVGVGDELRVMIPELTETNSASVTYIVNESGNLSLPVLGDVPASGKTVPDLQRDLVQRLVGARLLSAPTVSIQPVRLRPIYVLGEVQRPGEYAFSPGMSVLAAVAAAGGYTFRARETQVGITRIVDGKQITGRATENDMLQPGDAVRVYERWL</sequence>
<dbReference type="Proteomes" id="UP001548713">
    <property type="component" value="Unassembled WGS sequence"/>
</dbReference>
<evidence type="ECO:0000313" key="4">
    <source>
        <dbReference type="EMBL" id="MET1756686.1"/>
    </source>
</evidence>
<comment type="caution">
    <text evidence="4">The sequence shown here is derived from an EMBL/GenBank/DDBJ whole genome shotgun (WGS) entry which is preliminary data.</text>
</comment>
<dbReference type="Gene3D" id="3.10.560.10">
    <property type="entry name" value="Outer membrane lipoprotein wza domain like"/>
    <property type="match status" value="1"/>
</dbReference>
<evidence type="ECO:0000256" key="1">
    <source>
        <dbReference type="ARBA" id="ARBA00022729"/>
    </source>
</evidence>